<keyword evidence="5" id="KW-0998">Cell outer membrane</keyword>
<sequence length="592" mass="65686">MNSLKYCRSLLALPVAALVLLTACKKDFLDQKTLSAVDEGAVFRDSVKTLGVINNLYSNIGFSFNARRVNNTGLDAACDESEPISDPTIFSYIISNGGVNASNADKNTWTTVFTMVRAANIFMKNRDSIPITAATRDYWTAQVRFLRAWYLMMLVKHYGGIPLIGDNIYDDGDKIDVPRSSYEACVSYIVGELDAAAAALPASYPTNNVNQNRVSKGTALAAKARLLLYAASPLFNSGPRADDPDHLLSYATADNERWKNASDAAKAVINLNVYSLYTTSATPMYTFFLQNTPQTEHVLAYWQPVSTSNNFYVENSANPQSRGTTNGYVGAKYFPTQELVDEFDMINGLRITDPASGYPGMGDNMYKNRDPRLTTTVHYNGSIRNMGTLGDQPVNTYTGVVPTGNAAATSASVDGIYSATGTKTGYFRYKMCNNFGVGGGSELYRPWVVMRYAEVLLNAAEATNEYYGPTSEIYDWLKLIRARAGIQAGTNGLYGLKAGMTKDEMRDAIRHERRVELAFEEHRFWDIRRWKIAPQTENAETHGMEITRAANGTFSYRIIPIRKHVFTDAMYFWPIPQSEIVKSPSLVQNPGY</sequence>
<keyword evidence="10" id="KW-1185">Reference proteome</keyword>
<feature type="domain" description="SusD-like N-terminal" evidence="8">
    <location>
        <begin position="100"/>
        <end position="228"/>
    </location>
</feature>
<protein>
    <recommendedName>
        <fullName evidence="11">Carbohydrate-binding protein SusD</fullName>
    </recommendedName>
</protein>
<dbReference type="Pfam" id="PF14322">
    <property type="entry name" value="SusD-like_3"/>
    <property type="match status" value="1"/>
</dbReference>
<gene>
    <name evidence="9" type="ORF">A3860_08955</name>
</gene>
<evidence type="ECO:0000256" key="4">
    <source>
        <dbReference type="ARBA" id="ARBA00023136"/>
    </source>
</evidence>
<evidence type="ECO:0000256" key="2">
    <source>
        <dbReference type="ARBA" id="ARBA00006275"/>
    </source>
</evidence>
<dbReference type="InterPro" id="IPR012944">
    <property type="entry name" value="SusD_RagB_dom"/>
</dbReference>
<comment type="subcellular location">
    <subcellularLocation>
        <location evidence="1">Cell outer membrane</location>
    </subcellularLocation>
</comment>
<dbReference type="Proteomes" id="UP000192796">
    <property type="component" value="Unassembled WGS sequence"/>
</dbReference>
<evidence type="ECO:0000256" key="3">
    <source>
        <dbReference type="ARBA" id="ARBA00022729"/>
    </source>
</evidence>
<comment type="caution">
    <text evidence="9">The sequence shown here is derived from an EMBL/GenBank/DDBJ whole genome shotgun (WGS) entry which is preliminary data.</text>
</comment>
<dbReference type="RefSeq" id="WP_081155649.1">
    <property type="nucleotide sequence ID" value="NZ_LVYD01000113.1"/>
</dbReference>
<dbReference type="OrthoDB" id="5694214at2"/>
<dbReference type="AlphaFoldDB" id="A0A1V9FHA5"/>
<evidence type="ECO:0000259" key="8">
    <source>
        <dbReference type="Pfam" id="PF14322"/>
    </source>
</evidence>
<dbReference type="InterPro" id="IPR011990">
    <property type="entry name" value="TPR-like_helical_dom_sf"/>
</dbReference>
<organism evidence="9 10">
    <name type="scientific">Niastella vici</name>
    <dbReference type="NCBI Taxonomy" id="1703345"/>
    <lineage>
        <taxon>Bacteria</taxon>
        <taxon>Pseudomonadati</taxon>
        <taxon>Bacteroidota</taxon>
        <taxon>Chitinophagia</taxon>
        <taxon>Chitinophagales</taxon>
        <taxon>Chitinophagaceae</taxon>
        <taxon>Niastella</taxon>
    </lineage>
</organism>
<dbReference type="Gene3D" id="1.25.40.390">
    <property type="match status" value="1"/>
</dbReference>
<dbReference type="Pfam" id="PF07980">
    <property type="entry name" value="SusD_RagB"/>
    <property type="match status" value="1"/>
</dbReference>
<proteinExistence type="inferred from homology"/>
<evidence type="ECO:0000256" key="5">
    <source>
        <dbReference type="ARBA" id="ARBA00023237"/>
    </source>
</evidence>
<keyword evidence="4" id="KW-0472">Membrane</keyword>
<name>A0A1V9FHA5_9BACT</name>
<comment type="similarity">
    <text evidence="2">Belongs to the SusD family.</text>
</comment>
<evidence type="ECO:0000259" key="7">
    <source>
        <dbReference type="Pfam" id="PF07980"/>
    </source>
</evidence>
<feature type="domain" description="RagB/SusD" evidence="7">
    <location>
        <begin position="306"/>
        <end position="592"/>
    </location>
</feature>
<dbReference type="InterPro" id="IPR033985">
    <property type="entry name" value="SusD-like_N"/>
</dbReference>
<dbReference type="EMBL" id="LVYD01000113">
    <property type="protein sequence ID" value="OQP57745.1"/>
    <property type="molecule type" value="Genomic_DNA"/>
</dbReference>
<evidence type="ECO:0000313" key="10">
    <source>
        <dbReference type="Proteomes" id="UP000192796"/>
    </source>
</evidence>
<dbReference type="STRING" id="1703345.A3860_08955"/>
<keyword evidence="3 6" id="KW-0732">Signal</keyword>
<evidence type="ECO:0000256" key="1">
    <source>
        <dbReference type="ARBA" id="ARBA00004442"/>
    </source>
</evidence>
<reference evidence="9 10" key="1">
    <citation type="submission" date="2016-03" db="EMBL/GenBank/DDBJ databases">
        <title>Niastella vici sp. nov., isolated from farmland soil.</title>
        <authorList>
            <person name="Chen L."/>
            <person name="Wang D."/>
            <person name="Yang S."/>
            <person name="Wang G."/>
        </authorList>
    </citation>
    <scope>NUCLEOTIDE SEQUENCE [LARGE SCALE GENOMIC DNA]</scope>
    <source>
        <strain evidence="9 10">DJ57</strain>
    </source>
</reference>
<dbReference type="GO" id="GO:0009279">
    <property type="term" value="C:cell outer membrane"/>
    <property type="evidence" value="ECO:0007669"/>
    <property type="project" value="UniProtKB-SubCell"/>
</dbReference>
<evidence type="ECO:0000313" key="9">
    <source>
        <dbReference type="EMBL" id="OQP57745.1"/>
    </source>
</evidence>
<evidence type="ECO:0000256" key="6">
    <source>
        <dbReference type="SAM" id="SignalP"/>
    </source>
</evidence>
<feature type="signal peptide" evidence="6">
    <location>
        <begin position="1"/>
        <end position="25"/>
    </location>
</feature>
<feature type="chain" id="PRO_5013252307" description="Carbohydrate-binding protein SusD" evidence="6">
    <location>
        <begin position="26"/>
        <end position="592"/>
    </location>
</feature>
<dbReference type="PROSITE" id="PS51257">
    <property type="entry name" value="PROKAR_LIPOPROTEIN"/>
    <property type="match status" value="1"/>
</dbReference>
<accession>A0A1V9FHA5</accession>
<evidence type="ECO:0008006" key="11">
    <source>
        <dbReference type="Google" id="ProtNLM"/>
    </source>
</evidence>
<dbReference type="SUPFAM" id="SSF48452">
    <property type="entry name" value="TPR-like"/>
    <property type="match status" value="1"/>
</dbReference>